<dbReference type="GeneID" id="15807281"/>
<proteinExistence type="predicted"/>
<gene>
    <name evidence="2" type="ORF">BEWA_021020</name>
</gene>
<dbReference type="OrthoDB" id="362023at2759"/>
<sequence>MTRRDVYGTNDRFLNKEWALDSSSETTTVASRTSKTDLEPSVTRDVFMEENKGCYKADKEAVIKSVTGPAEPEDDEDEDATQNSLSKHASLDSIILPFDTKETQSIDRNIESKVVENEPLLTNERLRSKIDELERHLSGANEFEDAKLQNESSFHEQMSHFLTNASISFEESLCGCDSPSIHKSGIYSAHKTTSEPRGKWEGIEIMKSLGDLSLGNSDFREETIVETGSINFKELYSHEQSPESLSVLKFQARVENLHSAPPKLECTGSHLLADSHSVQSTFHLPCDRTRSDITLLKSAKPHIGGSNLNPSQLYSIAQGFYEDEYKDSPLQACSHSSRTTLRSSKVSQELSQRTRSDEFQEEHGCQLRESQSYKGRLPQDEEAEYATRDVREKTEYNKVKSKTHPLCRVSSIHKNDPRRNRTLSLKRLNTPDTRDDGLELATPDFQQAKGRRIEKLKIRPLRHIRHKLLIDGFDATVYIINSSKRATSSLCTIMFDYDKDTLMIKSMNNLFEINATTLVSEEIPTVPNAPILLKLSVLNVKTSAVVIQSMNGRDLEILGGTIGWLENDGMGVQDDAMA</sequence>
<dbReference type="eggNOG" id="ENOG502QXX1">
    <property type="taxonomic scope" value="Eukaryota"/>
</dbReference>
<dbReference type="KEGG" id="beq:BEWA_021020"/>
<reference evidence="2 3" key="1">
    <citation type="journal article" date="2012" name="BMC Genomics">
        <title>Comparative genomic analysis and phylogenetic position of Theileria equi.</title>
        <authorList>
            <person name="Kappmeyer L.S."/>
            <person name="Thiagarajan M."/>
            <person name="Herndon D.R."/>
            <person name="Ramsay J.D."/>
            <person name="Caler E."/>
            <person name="Djikeng A."/>
            <person name="Gillespie J.J."/>
            <person name="Lau A.O."/>
            <person name="Roalson E.H."/>
            <person name="Silva J.C."/>
            <person name="Silva M.G."/>
            <person name="Suarez C.E."/>
            <person name="Ueti M.W."/>
            <person name="Nene V.M."/>
            <person name="Mealey R.H."/>
            <person name="Knowles D.P."/>
            <person name="Brayton K.A."/>
        </authorList>
    </citation>
    <scope>NUCLEOTIDE SEQUENCE [LARGE SCALE GENOMIC DNA]</scope>
    <source>
        <strain evidence="2 3">WA</strain>
    </source>
</reference>
<dbReference type="EMBL" id="CP001669">
    <property type="protein sequence ID" value="AFZ79255.1"/>
    <property type="molecule type" value="Genomic_DNA"/>
</dbReference>
<evidence type="ECO:0000313" key="3">
    <source>
        <dbReference type="Proteomes" id="UP000031512"/>
    </source>
</evidence>
<name>L0AUM5_THEEQ</name>
<feature type="region of interest" description="Disordered" evidence="1">
    <location>
        <begin position="334"/>
        <end position="384"/>
    </location>
</feature>
<dbReference type="Proteomes" id="UP000031512">
    <property type="component" value="Chromosome 1"/>
</dbReference>
<dbReference type="RefSeq" id="XP_004828921.1">
    <property type="nucleotide sequence ID" value="XM_004828864.1"/>
</dbReference>
<dbReference type="VEuPathDB" id="PiroplasmaDB:BEWA_021020"/>
<evidence type="ECO:0000313" key="2">
    <source>
        <dbReference type="EMBL" id="AFZ79255.1"/>
    </source>
</evidence>
<accession>L0AUM5</accession>
<feature type="compositionally biased region" description="Polar residues" evidence="1">
    <location>
        <begin position="334"/>
        <end position="351"/>
    </location>
</feature>
<dbReference type="STRING" id="1537102.L0AUM5"/>
<keyword evidence="3" id="KW-1185">Reference proteome</keyword>
<protein>
    <submittedName>
        <fullName evidence="2">Uncharacterized protein</fullName>
    </submittedName>
</protein>
<organism evidence="2 3">
    <name type="scientific">Theileria equi strain WA</name>
    <dbReference type="NCBI Taxonomy" id="1537102"/>
    <lineage>
        <taxon>Eukaryota</taxon>
        <taxon>Sar</taxon>
        <taxon>Alveolata</taxon>
        <taxon>Apicomplexa</taxon>
        <taxon>Aconoidasida</taxon>
        <taxon>Piroplasmida</taxon>
        <taxon>Theileriidae</taxon>
        <taxon>Theileria</taxon>
    </lineage>
</organism>
<evidence type="ECO:0000256" key="1">
    <source>
        <dbReference type="SAM" id="MobiDB-lite"/>
    </source>
</evidence>
<dbReference type="AlphaFoldDB" id="L0AUM5"/>
<feature type="compositionally biased region" description="Basic and acidic residues" evidence="1">
    <location>
        <begin position="352"/>
        <end position="366"/>
    </location>
</feature>